<dbReference type="InterPro" id="IPR012936">
    <property type="entry name" value="Erv_C"/>
</dbReference>
<comment type="subcellular location">
    <subcellularLocation>
        <location evidence="1">Membrane</location>
        <topology evidence="1">Multi-pass membrane protein</topology>
    </subcellularLocation>
</comment>
<dbReference type="GO" id="GO:0030134">
    <property type="term" value="C:COPII-coated ER to Golgi transport vesicle"/>
    <property type="evidence" value="ECO:0000318"/>
    <property type="project" value="GO_Central"/>
</dbReference>
<keyword evidence="3 6" id="KW-0812">Transmembrane</keyword>
<feature type="transmembrane region" description="Helical" evidence="6">
    <location>
        <begin position="6"/>
        <end position="24"/>
    </location>
</feature>
<evidence type="ECO:0000256" key="1">
    <source>
        <dbReference type="ARBA" id="ARBA00004141"/>
    </source>
</evidence>
<evidence type="ECO:0000259" key="8">
    <source>
        <dbReference type="Pfam" id="PF13850"/>
    </source>
</evidence>
<dbReference type="PANTHER" id="PTHR10984">
    <property type="entry name" value="ENDOPLASMIC RETICULUM-GOLGI INTERMEDIATE COMPARTMENT PROTEIN"/>
    <property type="match status" value="1"/>
</dbReference>
<keyword evidence="4 6" id="KW-1133">Transmembrane helix</keyword>
<reference evidence="9" key="1">
    <citation type="submission" date="2006-10" db="EMBL/GenBank/DDBJ databases">
        <authorList>
            <person name="Amadeo P."/>
            <person name="Zhao Q."/>
            <person name="Wortman J."/>
            <person name="Fraser-Liggett C."/>
            <person name="Carlton J."/>
        </authorList>
    </citation>
    <scope>NUCLEOTIDE SEQUENCE</scope>
    <source>
        <strain evidence="9">G3</strain>
    </source>
</reference>
<dbReference type="Pfam" id="PF07970">
    <property type="entry name" value="COPIIcoated_ERV"/>
    <property type="match status" value="1"/>
</dbReference>
<name>A2GIK1_TRIV3</name>
<feature type="transmembrane region" description="Helical" evidence="6">
    <location>
        <begin position="251"/>
        <end position="269"/>
    </location>
</feature>
<dbReference type="RefSeq" id="XP_001295947.1">
    <property type="nucleotide sequence ID" value="XM_001295946.1"/>
</dbReference>
<gene>
    <name evidence="9" type="ORF">TVAG_111750</name>
</gene>
<dbReference type="InterPro" id="IPR039542">
    <property type="entry name" value="Erv_N"/>
</dbReference>
<evidence type="ECO:0000256" key="4">
    <source>
        <dbReference type="ARBA" id="ARBA00022989"/>
    </source>
</evidence>
<dbReference type="OMA" id="TIAVTWQ"/>
<keyword evidence="10" id="KW-1185">Reference proteome</keyword>
<evidence type="ECO:0000313" key="10">
    <source>
        <dbReference type="Proteomes" id="UP000001542"/>
    </source>
</evidence>
<accession>A2GIK1</accession>
<evidence type="ECO:0000256" key="2">
    <source>
        <dbReference type="ARBA" id="ARBA00005648"/>
    </source>
</evidence>
<evidence type="ECO:0000256" key="5">
    <source>
        <dbReference type="ARBA" id="ARBA00023136"/>
    </source>
</evidence>
<dbReference type="EMBL" id="DS116212">
    <property type="protein sequence ID" value="EAX83017.1"/>
    <property type="molecule type" value="Genomic_DNA"/>
</dbReference>
<feature type="domain" description="Endoplasmic reticulum vesicle transporter N-terminal" evidence="8">
    <location>
        <begin position="4"/>
        <end position="72"/>
    </location>
</feature>
<organism evidence="9 10">
    <name type="scientific">Trichomonas vaginalis (strain ATCC PRA-98 / G3)</name>
    <dbReference type="NCBI Taxonomy" id="412133"/>
    <lineage>
        <taxon>Eukaryota</taxon>
        <taxon>Metamonada</taxon>
        <taxon>Parabasalia</taxon>
        <taxon>Trichomonadida</taxon>
        <taxon>Trichomonadidae</taxon>
        <taxon>Trichomonas</taxon>
    </lineage>
</organism>
<protein>
    <recommendedName>
        <fullName evidence="11">Endoplasmic reticulum vesicle transporter C-terminal domain-containing protein</fullName>
    </recommendedName>
</protein>
<proteinExistence type="inferred from homology"/>
<dbReference type="VEuPathDB" id="TrichDB:TVAGG3_0012520"/>
<dbReference type="KEGG" id="tva:4740649"/>
<dbReference type="Proteomes" id="UP000001542">
    <property type="component" value="Unassembled WGS sequence"/>
</dbReference>
<dbReference type="AlphaFoldDB" id="A2GIK1"/>
<dbReference type="VEuPathDB" id="TrichDB:TVAG_111750"/>
<sequence length="338" mass="39154">MYYISQAMSFLSTFLIFAQIILMVTPKIHRDLSTDHIYSLRTDLVNVSLNFLINQPCEVLHLDILDSIGHKQLLVNDTLKWRRVNQEKGFMELYNKKKQCHSCYDFYDNRFCCNGCEKLKEIYHSNNKTATPENWTQCKPENKQKFDPNEKCHVKGKISVNRVPGSFHLAIGQSIEDYGHQHILLDDYQTITFDHDIIDLRFGANIPMTSHPLRGTHIKSTGEPLATEYNLIITPIVFYADGQYIEKGFEYVYFYSMTYHLVPGIYFYYSFTPYTIAVTWQSRSFRSFLISTGGLLSGIYAIFSMVSTFLEKSDQKKKKVETKAEAVAEKPEQKVAAN</sequence>
<evidence type="ECO:0000313" key="9">
    <source>
        <dbReference type="EMBL" id="EAX83017.1"/>
    </source>
</evidence>
<comment type="similarity">
    <text evidence="2">Belongs to the ERGIC family.</text>
</comment>
<evidence type="ECO:0000259" key="7">
    <source>
        <dbReference type="Pfam" id="PF07970"/>
    </source>
</evidence>
<dbReference type="InterPro" id="IPR045888">
    <property type="entry name" value="Erv"/>
</dbReference>
<dbReference type="GO" id="GO:0016020">
    <property type="term" value="C:membrane"/>
    <property type="evidence" value="ECO:0007669"/>
    <property type="project" value="UniProtKB-SubCell"/>
</dbReference>
<dbReference type="STRING" id="5722.A2GIK1"/>
<dbReference type="Pfam" id="PF13850">
    <property type="entry name" value="ERGIC_N"/>
    <property type="match status" value="1"/>
</dbReference>
<reference evidence="9" key="2">
    <citation type="journal article" date="2007" name="Science">
        <title>Draft genome sequence of the sexually transmitted pathogen Trichomonas vaginalis.</title>
        <authorList>
            <person name="Carlton J.M."/>
            <person name="Hirt R.P."/>
            <person name="Silva J.C."/>
            <person name="Delcher A.L."/>
            <person name="Schatz M."/>
            <person name="Zhao Q."/>
            <person name="Wortman J.R."/>
            <person name="Bidwell S.L."/>
            <person name="Alsmark U.C.M."/>
            <person name="Besteiro S."/>
            <person name="Sicheritz-Ponten T."/>
            <person name="Noel C.J."/>
            <person name="Dacks J.B."/>
            <person name="Foster P.G."/>
            <person name="Simillion C."/>
            <person name="Van de Peer Y."/>
            <person name="Miranda-Saavedra D."/>
            <person name="Barton G.J."/>
            <person name="Westrop G.D."/>
            <person name="Mueller S."/>
            <person name="Dessi D."/>
            <person name="Fiori P.L."/>
            <person name="Ren Q."/>
            <person name="Paulsen I."/>
            <person name="Zhang H."/>
            <person name="Bastida-Corcuera F.D."/>
            <person name="Simoes-Barbosa A."/>
            <person name="Brown M.T."/>
            <person name="Hayes R.D."/>
            <person name="Mukherjee M."/>
            <person name="Okumura C.Y."/>
            <person name="Schneider R."/>
            <person name="Smith A.J."/>
            <person name="Vanacova S."/>
            <person name="Villalvazo M."/>
            <person name="Haas B.J."/>
            <person name="Pertea M."/>
            <person name="Feldblyum T.V."/>
            <person name="Utterback T.R."/>
            <person name="Shu C.L."/>
            <person name="Osoegawa K."/>
            <person name="de Jong P.J."/>
            <person name="Hrdy I."/>
            <person name="Horvathova L."/>
            <person name="Zubacova Z."/>
            <person name="Dolezal P."/>
            <person name="Malik S.B."/>
            <person name="Logsdon J.M. Jr."/>
            <person name="Henze K."/>
            <person name="Gupta A."/>
            <person name="Wang C.C."/>
            <person name="Dunne R.L."/>
            <person name="Upcroft J.A."/>
            <person name="Upcroft P."/>
            <person name="White O."/>
            <person name="Salzberg S.L."/>
            <person name="Tang P."/>
            <person name="Chiu C.-H."/>
            <person name="Lee Y.-S."/>
            <person name="Embley T.M."/>
            <person name="Coombs G.H."/>
            <person name="Mottram J.C."/>
            <person name="Tachezy J."/>
            <person name="Fraser-Liggett C.M."/>
            <person name="Johnson P.J."/>
        </authorList>
    </citation>
    <scope>NUCLEOTIDE SEQUENCE [LARGE SCALE GENOMIC DNA]</scope>
    <source>
        <strain evidence="9">G3</strain>
    </source>
</reference>
<keyword evidence="5 6" id="KW-0472">Membrane</keyword>
<evidence type="ECO:0008006" key="11">
    <source>
        <dbReference type="Google" id="ProtNLM"/>
    </source>
</evidence>
<feature type="transmembrane region" description="Helical" evidence="6">
    <location>
        <begin position="289"/>
        <end position="310"/>
    </location>
</feature>
<dbReference type="GO" id="GO:0005783">
    <property type="term" value="C:endoplasmic reticulum"/>
    <property type="evidence" value="ECO:0000318"/>
    <property type="project" value="GO_Central"/>
</dbReference>
<evidence type="ECO:0000256" key="3">
    <source>
        <dbReference type="ARBA" id="ARBA00022692"/>
    </source>
</evidence>
<evidence type="ECO:0000256" key="6">
    <source>
        <dbReference type="SAM" id="Phobius"/>
    </source>
</evidence>
<dbReference type="eggNOG" id="KOG2667">
    <property type="taxonomic scope" value="Eukaryota"/>
</dbReference>
<dbReference type="OrthoDB" id="270930at2759"/>
<dbReference type="InParanoid" id="A2GIK1"/>
<dbReference type="PANTHER" id="PTHR10984:SF25">
    <property type="entry name" value="ENDOPLASMIC RETICULUM-GOLGI INTERMEDIATE COMPARTMENT PROTEIN 3"/>
    <property type="match status" value="1"/>
</dbReference>
<feature type="domain" description="Endoplasmic reticulum vesicle transporter C-terminal" evidence="7">
    <location>
        <begin position="103"/>
        <end position="306"/>
    </location>
</feature>